<evidence type="ECO:0000313" key="1">
    <source>
        <dbReference type="EMBL" id="MCL9816390.1"/>
    </source>
</evidence>
<dbReference type="EMBL" id="JAKRVX010000002">
    <property type="protein sequence ID" value="MCL9816390.1"/>
    <property type="molecule type" value="Genomic_DNA"/>
</dbReference>
<gene>
    <name evidence="1" type="ORF">AArcSt2_05470</name>
</gene>
<organism evidence="1 2">
    <name type="scientific">Natronocalculus amylovorans</name>
    <dbReference type="NCBI Taxonomy" id="2917812"/>
    <lineage>
        <taxon>Archaea</taxon>
        <taxon>Methanobacteriati</taxon>
        <taxon>Methanobacteriota</taxon>
        <taxon>Stenosarchaea group</taxon>
        <taxon>Halobacteria</taxon>
        <taxon>Halobacteriales</taxon>
        <taxon>Haloferacaceae</taxon>
        <taxon>Natronocalculus</taxon>
    </lineage>
</organism>
<sequence length="248" mass="26278">MIVVATNDFRLYHEAVNALRDRGVSFTTVTPGETLPKGTTVVLTAETDPIDINGQTDIEQVYADPDDIRPAIEDVLTILRTGDDRLIVGVDPGPRPGIVVMSGDTVVAAFQVPVTEAVSVIAREVADTENPLVRIGDGARLHGARIINELTDVTIELVDETGTTPYLGAGARGAGDILAATNIAQIEGEQITTRVIEPTAGELQRIQNESRVRSGGDRTISASLAHDVAVGALTIEEALSEHENQRGS</sequence>
<name>A0AAE3FWD8_9EURY</name>
<reference evidence="1" key="1">
    <citation type="journal article" date="2022" name="Syst. Appl. Microbiol.">
        <title>Natronocalculus amylovorans gen. nov., sp. nov., and Natranaeroarchaeum aerophilus sp. nov., dominant culturable amylolytic natronoarchaea from hypersaline soda lakes in southwestern Siberia.</title>
        <authorList>
            <person name="Sorokin D.Y."/>
            <person name="Elcheninov A.G."/>
            <person name="Khizhniak T.V."/>
            <person name="Koenen M."/>
            <person name="Bale N.J."/>
            <person name="Damste J.S.S."/>
            <person name="Kublanov I.V."/>
        </authorList>
    </citation>
    <scope>NUCLEOTIDE SEQUENCE</scope>
    <source>
        <strain evidence="1">AArc-St2</strain>
    </source>
</reference>
<dbReference type="Proteomes" id="UP001203207">
    <property type="component" value="Unassembled WGS sequence"/>
</dbReference>
<keyword evidence="2" id="KW-1185">Reference proteome</keyword>
<reference evidence="1" key="2">
    <citation type="submission" date="2022-02" db="EMBL/GenBank/DDBJ databases">
        <authorList>
            <person name="Elcheninov A.G."/>
            <person name="Sorokin D.Y."/>
            <person name="Kublanov I.V."/>
        </authorList>
    </citation>
    <scope>NUCLEOTIDE SEQUENCE</scope>
    <source>
        <strain evidence="1">AArc-St2</strain>
    </source>
</reference>
<accession>A0AAE3FWD8</accession>
<dbReference type="AlphaFoldDB" id="A0AAE3FWD8"/>
<evidence type="ECO:0000313" key="2">
    <source>
        <dbReference type="Proteomes" id="UP001203207"/>
    </source>
</evidence>
<proteinExistence type="predicted"/>
<comment type="caution">
    <text evidence="1">The sequence shown here is derived from an EMBL/GenBank/DDBJ whole genome shotgun (WGS) entry which is preliminary data.</text>
</comment>
<dbReference type="RefSeq" id="WP_250583361.1">
    <property type="nucleotide sequence ID" value="NZ_JAKRVX010000002.1"/>
</dbReference>
<protein>
    <submittedName>
        <fullName evidence="1">Uncharacterized protein</fullName>
    </submittedName>
</protein>